<proteinExistence type="predicted"/>
<dbReference type="AlphaFoldDB" id="A0A515EJA4"/>
<protein>
    <submittedName>
        <fullName evidence="2">Uncharacterized protein</fullName>
    </submittedName>
</protein>
<evidence type="ECO:0000313" key="3">
    <source>
        <dbReference type="Proteomes" id="UP000317365"/>
    </source>
</evidence>
<evidence type="ECO:0000313" key="2">
    <source>
        <dbReference type="EMBL" id="QDL52743.1"/>
    </source>
</evidence>
<keyword evidence="1" id="KW-0732">Signal</keyword>
<reference evidence="3" key="2">
    <citation type="journal article" date="2020" name="Int. J. Syst. Evol. Microbiol.">
        <title>Genomic insights into a novel species Rhodoferax aquaticus sp. nov., isolated from freshwater.</title>
        <authorList>
            <person name="Li T."/>
            <person name="Zhuo Y."/>
            <person name="Jin C.Z."/>
            <person name="Wu X."/>
            <person name="Ko S.R."/>
            <person name="Jin F.J."/>
            <person name="Ahn C.Y."/>
            <person name="Oh H.M."/>
            <person name="Lee H.G."/>
            <person name="Jin L."/>
        </authorList>
    </citation>
    <scope>NUCLEOTIDE SEQUENCE [LARGE SCALE GENOMIC DNA]</scope>
    <source>
        <strain evidence="3">Gr-4</strain>
    </source>
</reference>
<dbReference type="KEGG" id="rhg:EXZ61_00330"/>
<feature type="chain" id="PRO_5021767974" evidence="1">
    <location>
        <begin position="30"/>
        <end position="384"/>
    </location>
</feature>
<accession>A0A515EJA4</accession>
<dbReference type="EMBL" id="CP036282">
    <property type="protein sequence ID" value="QDL52743.1"/>
    <property type="molecule type" value="Genomic_DNA"/>
</dbReference>
<reference evidence="3" key="1">
    <citation type="submission" date="2019-02" db="EMBL/GenBank/DDBJ databases">
        <title>Complete genome sequence of Rhodoferax sp. Gr-4.</title>
        <authorList>
            <person name="Jin L."/>
        </authorList>
    </citation>
    <scope>NUCLEOTIDE SEQUENCE [LARGE SCALE GENOMIC DNA]</scope>
    <source>
        <strain evidence="3">Gr-4</strain>
    </source>
</reference>
<gene>
    <name evidence="2" type="ORF">EXZ61_00330</name>
</gene>
<dbReference type="Proteomes" id="UP000317365">
    <property type="component" value="Chromosome"/>
</dbReference>
<name>A0A515EJA4_9BURK</name>
<feature type="signal peptide" evidence="1">
    <location>
        <begin position="1"/>
        <end position="29"/>
    </location>
</feature>
<sequence>MQAMKLRKVLVWVGLGLCMAGCALQAARAQDSAAAPAPLKYDKAWYQWLKKPWTVRYVIEVDELAKGMDKYAKKNNAKSEAKHSPEFRDYKEYVAPVLPFQGQAYASERNPLSGSMYGDLGLFAFEFDRTGQLISPHTAPMPLMARQTLDGENRTMVALSEGDGKPGSNFYALGEWWDYLPGPLGESVTPALCSAFDDGRYGVSSSARVFSPGKKFDVKEVLDPQAQGIFGCREWTYQLKRPVSVAGLGGQVPDAQGLCAGGFEPGMYKGRLVCPGLDESSHYKPNAKGFVQPYIDVTSYHDKVGKKGTIGHFIGWAGFDDPVRPVIGKFGDRWVCLHECPDGAAPGPIEDIAQWTTRRGWPLPKPGPYFVDSKFKASKEDLEE</sequence>
<keyword evidence="3" id="KW-1185">Reference proteome</keyword>
<evidence type="ECO:0000256" key="1">
    <source>
        <dbReference type="SAM" id="SignalP"/>
    </source>
</evidence>
<dbReference type="RefSeq" id="WP_142808195.1">
    <property type="nucleotide sequence ID" value="NZ_CP036282.1"/>
</dbReference>
<organism evidence="2 3">
    <name type="scientific">Rhodoferax aquaticus</name>
    <dbReference type="NCBI Taxonomy" id="2527691"/>
    <lineage>
        <taxon>Bacteria</taxon>
        <taxon>Pseudomonadati</taxon>
        <taxon>Pseudomonadota</taxon>
        <taxon>Betaproteobacteria</taxon>
        <taxon>Burkholderiales</taxon>
        <taxon>Comamonadaceae</taxon>
        <taxon>Rhodoferax</taxon>
    </lineage>
</organism>